<evidence type="ECO:0000313" key="3">
    <source>
        <dbReference type="Proteomes" id="UP001163846"/>
    </source>
</evidence>
<proteinExistence type="predicted"/>
<reference evidence="2" key="1">
    <citation type="submission" date="2022-08" db="EMBL/GenBank/DDBJ databases">
        <authorList>
            <consortium name="DOE Joint Genome Institute"/>
            <person name="Min B."/>
            <person name="Riley R."/>
            <person name="Sierra-Patev S."/>
            <person name="Naranjo-Ortiz M."/>
            <person name="Looney B."/>
            <person name="Konkel Z."/>
            <person name="Slot J.C."/>
            <person name="Sakamoto Y."/>
            <person name="Steenwyk J.L."/>
            <person name="Rokas A."/>
            <person name="Carro J."/>
            <person name="Camarero S."/>
            <person name="Ferreira P."/>
            <person name="Molpeceres G."/>
            <person name="Ruiz-Duenas F.J."/>
            <person name="Serrano A."/>
            <person name="Henrissat B."/>
            <person name="Drula E."/>
            <person name="Hughes K.W."/>
            <person name="Mata J.L."/>
            <person name="Ishikawa N.K."/>
            <person name="Vargas-Isla R."/>
            <person name="Ushijima S."/>
            <person name="Smith C.A."/>
            <person name="Ahrendt S."/>
            <person name="Andreopoulos W."/>
            <person name="He G."/>
            <person name="Labutti K."/>
            <person name="Lipzen A."/>
            <person name="Ng V."/>
            <person name="Sandor L."/>
            <person name="Barry K."/>
            <person name="Martinez A.T."/>
            <person name="Xiao Y."/>
            <person name="Gibbons J.G."/>
            <person name="Terashima K."/>
            <person name="Hibbett D.S."/>
            <person name="Grigoriev I.V."/>
        </authorList>
    </citation>
    <scope>NUCLEOTIDE SEQUENCE</scope>
    <source>
        <strain evidence="2">TFB9207</strain>
    </source>
</reference>
<dbReference type="Proteomes" id="UP001163846">
    <property type="component" value="Unassembled WGS sequence"/>
</dbReference>
<organism evidence="2 3">
    <name type="scientific">Lentinula raphanica</name>
    <dbReference type="NCBI Taxonomy" id="153919"/>
    <lineage>
        <taxon>Eukaryota</taxon>
        <taxon>Fungi</taxon>
        <taxon>Dikarya</taxon>
        <taxon>Basidiomycota</taxon>
        <taxon>Agaricomycotina</taxon>
        <taxon>Agaricomycetes</taxon>
        <taxon>Agaricomycetidae</taxon>
        <taxon>Agaricales</taxon>
        <taxon>Marasmiineae</taxon>
        <taxon>Omphalotaceae</taxon>
        <taxon>Lentinula</taxon>
    </lineage>
</organism>
<feature type="region of interest" description="Disordered" evidence="1">
    <location>
        <begin position="355"/>
        <end position="386"/>
    </location>
</feature>
<evidence type="ECO:0000256" key="1">
    <source>
        <dbReference type="SAM" id="MobiDB-lite"/>
    </source>
</evidence>
<sequence length="692" mass="78121">MSNASSSLPLSYATYRLHPDILTRFSDPASTLRPFDGRTGAILPNNYLISSPNSNVLFGPPLSSRRIRLRRHFHFSHDDPLFYPQPFNDLHPHLSLIRAPSADPNHPFAAAWLIPSDEDFYVEASDMLHNAVILENEFYSRIKSLADPVLNDIPSNTSDAFLVHGALQVNRMLSLLQVAASRENILLRVAFLQRNVLEIDARIRYRSQNWTTAILKNKQKPKPPDCLDVIGAFTDNLSTLDTLYQLGIPVWFVRPVKDTPNARIDSSAPLIVEDSSRMIYLPSGFRVDGTDAEPSHQVIWEGLTNKPERFGAMNAYLLSLVYPSSDVFGSNQMQSLSSFQKAISNKAPLYHVVGHASSGSSRLPHPHLSSRSTTRHVPYPQNNRRKPQIHKQGINTFLRLKSPAMPPAIPAWSRALENHSTYNQSLRRPENVESGYFLPPPRVIDGPSNPTTRAFYYRSWLKVRPLILQSLDGLTKPVNLSAKRWRCLLDVINGHTSNTPTSKNSILRNEMRILLETLMGSSSHSFSFDDSTPQIEEFLGQPVDCRNDPPPQKIASQIIWEICELSFRQELLVLDRRLDNSGHSLAERDALLDACWVGSRYQTDIAKGDDGLSASTVQKRVPYIRSLHRLMQSWKGDKPEELYEPFPDNHEAHNYTTIVEQVEQSLAFFYTTSFLTVFARAASIPHSISTVC</sequence>
<dbReference type="EMBL" id="MU806062">
    <property type="protein sequence ID" value="KAJ3840819.1"/>
    <property type="molecule type" value="Genomic_DNA"/>
</dbReference>
<keyword evidence="3" id="KW-1185">Reference proteome</keyword>
<protein>
    <submittedName>
        <fullName evidence="2">Uncharacterized protein</fullName>
    </submittedName>
</protein>
<comment type="caution">
    <text evidence="2">The sequence shown here is derived from an EMBL/GenBank/DDBJ whole genome shotgun (WGS) entry which is preliminary data.</text>
</comment>
<gene>
    <name evidence="2" type="ORF">F5878DRAFT_558376</name>
</gene>
<name>A0AA38PDB3_9AGAR</name>
<evidence type="ECO:0000313" key="2">
    <source>
        <dbReference type="EMBL" id="KAJ3840819.1"/>
    </source>
</evidence>
<accession>A0AA38PDB3</accession>
<dbReference type="AlphaFoldDB" id="A0AA38PDB3"/>